<dbReference type="EMBL" id="CAJVQC010010814">
    <property type="protein sequence ID" value="CAG8620920.1"/>
    <property type="molecule type" value="Genomic_DNA"/>
</dbReference>
<sequence length="541" mass="62988">MKNYSLIVNKSSPTDSFKNLNVEDDSSENLNVEVDNAENLNVENDHEEQPKDSPKNTSHHLPPVHIELYCEKTFETWDECQKVLEHYARQNNFVIRKKHVDNSNDPYQQTWDCERSGKYTPRKTALPEKQRKKAFATEYWKLTTKMKKLIESYTLCDIDILSQVKLFRGLFSEATIVDYDVKNYVYKFHRNHKIEGGDATKLLHILKKSMPKILIDIVLNDNTTLTNTYNLLLSIFAVVDNNFKSRIIAQAVFPDETSESYRWVLQQTIEATRVQPGTLIIDADPGLESVVPKVYPNTYLLHCVWHIEHNLEKQLSKLLGDYYTDFLKAFYHTQNVLCKEAFERYWKQLMIDFPESTKYLLSKKVDLDNLYNLTLGTVENEPIEIEYDLHQIYFEKLLKEIDHLLIAEVWEVHSIENKSSIRQHVVLLKNGFYLCHFYISLIPNCWYKDNIVDALVGNELFVKSNEYEDSALNTPTAAKAIGQKQSTKGSLLVLHANLQSTKDDQASEYEQVNNEVLEYDQVLEETKSDQVIEHAQASHLE</sequence>
<dbReference type="Proteomes" id="UP000789920">
    <property type="component" value="Unassembled WGS sequence"/>
</dbReference>
<reference evidence="1" key="1">
    <citation type="submission" date="2021-06" db="EMBL/GenBank/DDBJ databases">
        <authorList>
            <person name="Kallberg Y."/>
            <person name="Tangrot J."/>
            <person name="Rosling A."/>
        </authorList>
    </citation>
    <scope>NUCLEOTIDE SEQUENCE</scope>
    <source>
        <strain evidence="1">MA461A</strain>
    </source>
</reference>
<feature type="non-terminal residue" evidence="1">
    <location>
        <position position="541"/>
    </location>
</feature>
<accession>A0ACA9N089</accession>
<evidence type="ECO:0000313" key="2">
    <source>
        <dbReference type="Proteomes" id="UP000789920"/>
    </source>
</evidence>
<protein>
    <submittedName>
        <fullName evidence="1">23074_t:CDS:1</fullName>
    </submittedName>
</protein>
<name>A0ACA9N089_9GLOM</name>
<evidence type="ECO:0000313" key="1">
    <source>
        <dbReference type="EMBL" id="CAG8620920.1"/>
    </source>
</evidence>
<keyword evidence="2" id="KW-1185">Reference proteome</keyword>
<comment type="caution">
    <text evidence="1">The sequence shown here is derived from an EMBL/GenBank/DDBJ whole genome shotgun (WGS) entry which is preliminary data.</text>
</comment>
<organism evidence="1 2">
    <name type="scientific">Racocetra persica</name>
    <dbReference type="NCBI Taxonomy" id="160502"/>
    <lineage>
        <taxon>Eukaryota</taxon>
        <taxon>Fungi</taxon>
        <taxon>Fungi incertae sedis</taxon>
        <taxon>Mucoromycota</taxon>
        <taxon>Glomeromycotina</taxon>
        <taxon>Glomeromycetes</taxon>
        <taxon>Diversisporales</taxon>
        <taxon>Gigasporaceae</taxon>
        <taxon>Racocetra</taxon>
    </lineage>
</organism>
<gene>
    <name evidence="1" type="ORF">RPERSI_LOCUS6712</name>
</gene>
<proteinExistence type="predicted"/>